<dbReference type="SUPFAM" id="SSF49452">
    <property type="entry name" value="Starch-binding domain-like"/>
    <property type="match status" value="1"/>
</dbReference>
<keyword evidence="1" id="KW-0812">Transmembrane</keyword>
<name>A0A1F8GUC4_9BACT</name>
<feature type="transmembrane region" description="Helical" evidence="1">
    <location>
        <begin position="20"/>
        <end position="39"/>
    </location>
</feature>
<protein>
    <recommendedName>
        <fullName evidence="4">SD-repeat containing protein B domain-containing protein</fullName>
    </recommendedName>
</protein>
<dbReference type="GO" id="GO:0030246">
    <property type="term" value="F:carbohydrate binding"/>
    <property type="evidence" value="ECO:0007669"/>
    <property type="project" value="InterPro"/>
</dbReference>
<evidence type="ECO:0000256" key="1">
    <source>
        <dbReference type="SAM" id="Phobius"/>
    </source>
</evidence>
<reference evidence="2 3" key="1">
    <citation type="journal article" date="2016" name="Nat. Commun.">
        <title>Thousands of microbial genomes shed light on interconnected biogeochemical processes in an aquifer system.</title>
        <authorList>
            <person name="Anantharaman K."/>
            <person name="Brown C.T."/>
            <person name="Hug L.A."/>
            <person name="Sharon I."/>
            <person name="Castelle C.J."/>
            <person name="Probst A.J."/>
            <person name="Thomas B.C."/>
            <person name="Singh A."/>
            <person name="Wilkins M.J."/>
            <person name="Karaoz U."/>
            <person name="Brodie E.L."/>
            <person name="Williams K.H."/>
            <person name="Hubbard S.S."/>
            <person name="Banfield J.F."/>
        </authorList>
    </citation>
    <scope>NUCLEOTIDE SEQUENCE [LARGE SCALE GENOMIC DNA]</scope>
</reference>
<evidence type="ECO:0008006" key="4">
    <source>
        <dbReference type="Google" id="ProtNLM"/>
    </source>
</evidence>
<evidence type="ECO:0000313" key="3">
    <source>
        <dbReference type="Proteomes" id="UP000179047"/>
    </source>
</evidence>
<proteinExistence type="predicted"/>
<gene>
    <name evidence="2" type="ORF">A3A33_00030</name>
</gene>
<organism evidence="2 3">
    <name type="scientific">Candidatus Yanofskybacteria bacterium RIFCSPLOWO2_01_FULL_49_25</name>
    <dbReference type="NCBI Taxonomy" id="1802701"/>
    <lineage>
        <taxon>Bacteria</taxon>
        <taxon>Candidatus Yanofskyibacteriota</taxon>
    </lineage>
</organism>
<sequence length="278" mass="29522">MAQQIPPGLPSHPTNHLPAIIATVIVTAVLVGLSVYWFVKPVAVPAPSESPTAPSSSTPSQTGYEQFIQMAQTAECAGGRNELHLIDETFVVWLHQGACADAGYGYTLYGKHPSDVLCQLGDSIAGPQESCTQPQYKALFDEIKKHVADPVFSLPGHTAVLLFQGSTPTPTPTKKSGIDGMVIGEYCNGAPPPSPLPSGYQSCGEEPLASLLLNIKNNATGITKQATTDSAGIFQIELSPGEYTVSQERTYFMGGPFTVQVKSGIFTGVTLKFQELRP</sequence>
<dbReference type="EMBL" id="MGKP01000010">
    <property type="protein sequence ID" value="OGN29032.1"/>
    <property type="molecule type" value="Genomic_DNA"/>
</dbReference>
<dbReference type="AlphaFoldDB" id="A0A1F8GUC4"/>
<keyword evidence="1" id="KW-0472">Membrane</keyword>
<keyword evidence="1" id="KW-1133">Transmembrane helix</keyword>
<comment type="caution">
    <text evidence="2">The sequence shown here is derived from an EMBL/GenBank/DDBJ whole genome shotgun (WGS) entry which is preliminary data.</text>
</comment>
<evidence type="ECO:0000313" key="2">
    <source>
        <dbReference type="EMBL" id="OGN29032.1"/>
    </source>
</evidence>
<dbReference type="InterPro" id="IPR013784">
    <property type="entry name" value="Carb-bd-like_fold"/>
</dbReference>
<accession>A0A1F8GUC4</accession>
<dbReference type="Proteomes" id="UP000179047">
    <property type="component" value="Unassembled WGS sequence"/>
</dbReference>